<evidence type="ECO:0000256" key="12">
    <source>
        <dbReference type="PIRSR" id="PIRSR005461-1"/>
    </source>
</evidence>
<dbReference type="STRING" id="159291.SAMN05920897_104164"/>
<dbReference type="InterPro" id="IPR050082">
    <property type="entry name" value="RNA_methyltr_RlmE"/>
</dbReference>
<evidence type="ECO:0000256" key="2">
    <source>
        <dbReference type="ARBA" id="ARBA00022603"/>
    </source>
</evidence>
<dbReference type="EC" id="2.1.1.166" evidence="6 11"/>
<keyword evidence="15" id="KW-1185">Reference proteome</keyword>
<keyword evidence="4 11" id="KW-0949">S-adenosyl-L-methionine</keyword>
<dbReference type="GO" id="GO:0008650">
    <property type="term" value="F:rRNA (uridine-2'-O-)-methyltransferase activity"/>
    <property type="evidence" value="ECO:0007669"/>
    <property type="project" value="UniProtKB-UniRule"/>
</dbReference>
<keyword evidence="3 11" id="KW-0808">Transferase</keyword>
<comment type="function">
    <text evidence="5 11">Specifically methylates the uridine in position 2552 of 23S rRNA at the 2'-O position of the ribose in the fully assembled 50S ribosomal subunit.</text>
</comment>
<dbReference type="HAMAP" id="MF_01547">
    <property type="entry name" value="RNA_methyltr_E"/>
    <property type="match status" value="1"/>
</dbReference>
<dbReference type="Proteomes" id="UP000186400">
    <property type="component" value="Unassembled WGS sequence"/>
</dbReference>
<protein>
    <recommendedName>
        <fullName evidence="7 11">Ribosomal RNA large subunit methyltransferase E</fullName>
        <ecNumber evidence="6 11">2.1.1.166</ecNumber>
    </recommendedName>
    <alternativeName>
        <fullName evidence="9 11">23S rRNA Um2552 methyltransferase</fullName>
    </alternativeName>
    <alternativeName>
        <fullName evidence="8 11">rRNA (uridine-2'-O-)-methyltransferase</fullName>
    </alternativeName>
</protein>
<evidence type="ECO:0000256" key="8">
    <source>
        <dbReference type="ARBA" id="ARBA00041995"/>
    </source>
</evidence>
<dbReference type="Gene3D" id="3.40.50.150">
    <property type="entry name" value="Vaccinia Virus protein VP39"/>
    <property type="match status" value="1"/>
</dbReference>
<evidence type="ECO:0000259" key="13">
    <source>
        <dbReference type="Pfam" id="PF01728"/>
    </source>
</evidence>
<reference evidence="14 15" key="1">
    <citation type="submission" date="2017-01" db="EMBL/GenBank/DDBJ databases">
        <authorList>
            <person name="Mah S.A."/>
            <person name="Swanson W.J."/>
            <person name="Moy G.W."/>
            <person name="Vacquier V.D."/>
        </authorList>
    </citation>
    <scope>NUCLEOTIDE SEQUENCE [LARGE SCALE GENOMIC DNA]</scope>
    <source>
        <strain evidence="14 15">ASpG1</strain>
    </source>
</reference>
<dbReference type="EMBL" id="FTMS01000004">
    <property type="protein sequence ID" value="SIQ15732.1"/>
    <property type="molecule type" value="Genomic_DNA"/>
</dbReference>
<gene>
    <name evidence="11" type="primary">rlmE</name>
    <name evidence="11" type="synonym">ftsJ</name>
    <name evidence="11" type="synonym">rrmJ</name>
    <name evidence="14" type="ORF">SAMN05920897_104164</name>
</gene>
<accession>A0A1N6QGU0</accession>
<dbReference type="InterPro" id="IPR002877">
    <property type="entry name" value="RNA_MeTrfase_FtsJ_dom"/>
</dbReference>
<organism evidence="14 15">
    <name type="scientific">Alkalispirochaeta americana</name>
    <dbReference type="NCBI Taxonomy" id="159291"/>
    <lineage>
        <taxon>Bacteria</taxon>
        <taxon>Pseudomonadati</taxon>
        <taxon>Spirochaetota</taxon>
        <taxon>Spirochaetia</taxon>
        <taxon>Spirochaetales</taxon>
        <taxon>Spirochaetaceae</taxon>
        <taxon>Alkalispirochaeta</taxon>
    </lineage>
</organism>
<evidence type="ECO:0000256" key="9">
    <source>
        <dbReference type="ARBA" id="ARBA00042745"/>
    </source>
</evidence>
<dbReference type="RefSeq" id="WP_234969021.1">
    <property type="nucleotide sequence ID" value="NZ_FTMS01000004.1"/>
</dbReference>
<evidence type="ECO:0000256" key="11">
    <source>
        <dbReference type="HAMAP-Rule" id="MF_01547"/>
    </source>
</evidence>
<dbReference type="AlphaFoldDB" id="A0A1N6QGU0"/>
<dbReference type="InterPro" id="IPR015507">
    <property type="entry name" value="rRNA-MeTfrase_E"/>
</dbReference>
<dbReference type="PIRSF" id="PIRSF005461">
    <property type="entry name" value="23S_rRNA_mtase"/>
    <property type="match status" value="1"/>
</dbReference>
<dbReference type="GO" id="GO:0005737">
    <property type="term" value="C:cytoplasm"/>
    <property type="evidence" value="ECO:0007669"/>
    <property type="project" value="UniProtKB-SubCell"/>
</dbReference>
<feature type="active site" description="Proton acceptor" evidence="11 12">
    <location>
        <position position="156"/>
    </location>
</feature>
<evidence type="ECO:0000256" key="5">
    <source>
        <dbReference type="ARBA" id="ARBA00037569"/>
    </source>
</evidence>
<feature type="binding site" evidence="11">
    <location>
        <position position="116"/>
    </location>
    <ligand>
        <name>S-adenosyl-L-methionine</name>
        <dbReference type="ChEBI" id="CHEBI:59789"/>
    </ligand>
</feature>
<comment type="subcellular location">
    <subcellularLocation>
        <location evidence="11">Cytoplasm</location>
    </subcellularLocation>
</comment>
<evidence type="ECO:0000256" key="10">
    <source>
        <dbReference type="ARBA" id="ARBA00048970"/>
    </source>
</evidence>
<feature type="binding site" evidence="11">
    <location>
        <position position="62"/>
    </location>
    <ligand>
        <name>S-adenosyl-L-methionine</name>
        <dbReference type="ChEBI" id="CHEBI:59789"/>
    </ligand>
</feature>
<keyword evidence="11" id="KW-0963">Cytoplasm</keyword>
<keyword evidence="1 11" id="KW-0698">rRNA processing</keyword>
<evidence type="ECO:0000256" key="1">
    <source>
        <dbReference type="ARBA" id="ARBA00022552"/>
    </source>
</evidence>
<dbReference type="SUPFAM" id="SSF53335">
    <property type="entry name" value="S-adenosyl-L-methionine-dependent methyltransferases"/>
    <property type="match status" value="1"/>
</dbReference>
<feature type="binding site" evidence="11">
    <location>
        <position position="60"/>
    </location>
    <ligand>
        <name>S-adenosyl-L-methionine</name>
        <dbReference type="ChEBI" id="CHEBI:59789"/>
    </ligand>
</feature>
<evidence type="ECO:0000256" key="3">
    <source>
        <dbReference type="ARBA" id="ARBA00022679"/>
    </source>
</evidence>
<feature type="binding site" evidence="11">
    <location>
        <position position="94"/>
    </location>
    <ligand>
        <name>S-adenosyl-L-methionine</name>
        <dbReference type="ChEBI" id="CHEBI:59789"/>
    </ligand>
</feature>
<comment type="similarity">
    <text evidence="11">Belongs to the class I-like SAM-binding methyltransferase superfamily. RNA methyltransferase RlmE family.</text>
</comment>
<keyword evidence="2 11" id="KW-0489">Methyltransferase</keyword>
<feature type="domain" description="Ribosomal RNA methyltransferase FtsJ" evidence="13">
    <location>
        <begin position="28"/>
        <end position="198"/>
    </location>
</feature>
<evidence type="ECO:0000256" key="7">
    <source>
        <dbReference type="ARBA" id="ARBA00041129"/>
    </source>
</evidence>
<proteinExistence type="inferred from homology"/>
<sequence length="203" mass="21933">MICYLWHMAKTGRRRQDHLARKAQSQGYHARSVYKLEAIQKKHRLLSPGKKVLDLGAAPGSWTQYALEVAGAGHVLAVDLQEMALAGATCLQGDFTAPALAEAISAWGPFQTVLSDAAPATTGNRLIDTGRSEALVESILDYLPQWLSSRGNFAAKIFQGGGEQALLGQLRQRFSSAALYRPEAVRRESFEAYLIGIGYGGAG</sequence>
<dbReference type="PANTHER" id="PTHR10920">
    <property type="entry name" value="RIBOSOMAL RNA METHYLTRANSFERASE"/>
    <property type="match status" value="1"/>
</dbReference>
<dbReference type="PANTHER" id="PTHR10920:SF18">
    <property type="entry name" value="RRNA METHYLTRANSFERASE 2, MITOCHONDRIAL"/>
    <property type="match status" value="1"/>
</dbReference>
<feature type="binding site" evidence="11">
    <location>
        <position position="79"/>
    </location>
    <ligand>
        <name>S-adenosyl-L-methionine</name>
        <dbReference type="ChEBI" id="CHEBI:59789"/>
    </ligand>
</feature>
<dbReference type="Pfam" id="PF01728">
    <property type="entry name" value="FtsJ"/>
    <property type="match status" value="1"/>
</dbReference>
<evidence type="ECO:0000313" key="14">
    <source>
        <dbReference type="EMBL" id="SIQ15732.1"/>
    </source>
</evidence>
<evidence type="ECO:0000256" key="6">
    <source>
        <dbReference type="ARBA" id="ARBA00038861"/>
    </source>
</evidence>
<evidence type="ECO:0000313" key="15">
    <source>
        <dbReference type="Proteomes" id="UP000186400"/>
    </source>
</evidence>
<evidence type="ECO:0000256" key="4">
    <source>
        <dbReference type="ARBA" id="ARBA00022691"/>
    </source>
</evidence>
<name>A0A1N6QGU0_9SPIO</name>
<comment type="catalytic activity">
    <reaction evidence="10 11">
        <text>uridine(2552) in 23S rRNA + S-adenosyl-L-methionine = 2'-O-methyluridine(2552) in 23S rRNA + S-adenosyl-L-homocysteine + H(+)</text>
        <dbReference type="Rhea" id="RHEA:42720"/>
        <dbReference type="Rhea" id="RHEA-COMP:10202"/>
        <dbReference type="Rhea" id="RHEA-COMP:10203"/>
        <dbReference type="ChEBI" id="CHEBI:15378"/>
        <dbReference type="ChEBI" id="CHEBI:57856"/>
        <dbReference type="ChEBI" id="CHEBI:59789"/>
        <dbReference type="ChEBI" id="CHEBI:65315"/>
        <dbReference type="ChEBI" id="CHEBI:74478"/>
        <dbReference type="EC" id="2.1.1.166"/>
    </reaction>
</comment>
<dbReference type="InterPro" id="IPR029063">
    <property type="entry name" value="SAM-dependent_MTases_sf"/>
</dbReference>